<accession>A0A4Y9QH01</accession>
<dbReference type="Pfam" id="PF02494">
    <property type="entry name" value="HYR"/>
    <property type="match status" value="9"/>
</dbReference>
<feature type="domain" description="HYR" evidence="2">
    <location>
        <begin position="2443"/>
        <end position="2525"/>
    </location>
</feature>
<feature type="non-terminal residue" evidence="3">
    <location>
        <position position="2803"/>
    </location>
</feature>
<dbReference type="SUPFAM" id="SSF51126">
    <property type="entry name" value="Pectin lyase-like"/>
    <property type="match status" value="1"/>
</dbReference>
<protein>
    <submittedName>
        <fullName evidence="3">HYR domain-containing protein</fullName>
    </submittedName>
</protein>
<reference evidence="3 4" key="1">
    <citation type="submission" date="2019-03" db="EMBL/GenBank/DDBJ databases">
        <title>Algoriphagus sp. nov, a new strain isolated from root system soil of mangrove plant Kandelia.</title>
        <authorList>
            <person name="Yin Q."/>
            <person name="Wang K."/>
            <person name="Song Z."/>
        </authorList>
    </citation>
    <scope>NUCLEOTIDE SEQUENCE [LARGE SCALE GENOMIC DNA]</scope>
    <source>
        <strain evidence="3 4">XY-J91</strain>
    </source>
</reference>
<feature type="domain" description="HYR" evidence="2">
    <location>
        <begin position="2038"/>
        <end position="2120"/>
    </location>
</feature>
<feature type="domain" description="HYR" evidence="2">
    <location>
        <begin position="2688"/>
        <end position="2768"/>
    </location>
</feature>
<name>A0A4Y9QH01_9BACT</name>
<dbReference type="RefSeq" id="WP_135077155.1">
    <property type="nucleotide sequence ID" value="NZ_SPSB01000008.1"/>
</dbReference>
<dbReference type="InterPro" id="IPR003410">
    <property type="entry name" value="HYR_dom"/>
</dbReference>
<dbReference type="InterPro" id="IPR011635">
    <property type="entry name" value="CARDB"/>
</dbReference>
<dbReference type="Pfam" id="PF07705">
    <property type="entry name" value="CARDB"/>
    <property type="match status" value="5"/>
</dbReference>
<comment type="caution">
    <text evidence="3">The sequence shown here is derived from an EMBL/GenBank/DDBJ whole genome shotgun (WGS) entry which is preliminary data.</text>
</comment>
<evidence type="ECO:0000313" key="4">
    <source>
        <dbReference type="Proteomes" id="UP000297647"/>
    </source>
</evidence>
<dbReference type="PANTHER" id="PTHR24273">
    <property type="entry name" value="FI04643P-RELATED"/>
    <property type="match status" value="1"/>
</dbReference>
<proteinExistence type="predicted"/>
<evidence type="ECO:0000313" key="3">
    <source>
        <dbReference type="EMBL" id="TFV91931.1"/>
    </source>
</evidence>
<dbReference type="InterPro" id="IPR011050">
    <property type="entry name" value="Pectin_lyase_fold/virulence"/>
</dbReference>
<dbReference type="Gene3D" id="2.60.40.10">
    <property type="entry name" value="Immunoglobulins"/>
    <property type="match status" value="17"/>
</dbReference>
<dbReference type="Proteomes" id="UP000297647">
    <property type="component" value="Unassembled WGS sequence"/>
</dbReference>
<organism evidence="3 4">
    <name type="scientific">Algoriphagus kandeliae</name>
    <dbReference type="NCBI Taxonomy" id="2562278"/>
    <lineage>
        <taxon>Bacteria</taxon>
        <taxon>Pseudomonadati</taxon>
        <taxon>Bacteroidota</taxon>
        <taxon>Cytophagia</taxon>
        <taxon>Cytophagales</taxon>
        <taxon>Cyclobacteriaceae</taxon>
        <taxon>Algoriphagus</taxon>
    </lineage>
</organism>
<feature type="domain" description="HYR" evidence="2">
    <location>
        <begin position="2605"/>
        <end position="2687"/>
    </location>
</feature>
<feature type="domain" description="HYR" evidence="2">
    <location>
        <begin position="2121"/>
        <end position="2201"/>
    </location>
</feature>
<feature type="domain" description="HYR" evidence="2">
    <location>
        <begin position="2281"/>
        <end position="2363"/>
    </location>
</feature>
<sequence>AESPGLVANNWIQNKGNRRTVFLYYNSHLNFYHNSINAINSSGSAYSIQYDGAFGQSGNRIVNNIFKANVAEAVYVSNSNALEQMDYNDLFTSGSFLARIGNEQYGDLTAWRNRWAVDANSLNEDPLFVSDTDLTPQNPVLTEAGIDLTAFVSIDIDNNPRTVPVSIGAVEFAQAGDPLIGEYTIDPSGTGDRNFISFAAASEALRVNGVAGQVDFLVADGTYEEQLNFGSVPGASSGYSVNFKSASNDPLAVVIVHSDTYTIKLDNAEHYSFSNLTFKTLGTAQVIQVRNRGVNLLFENNIIENPSTTNTSGIRGGIDISGTFTENIRIVKNKISGGAYGIYVKGASSSSKAGQIIVAENELNDVYYRSIYLNYTEYPQVIGNTISTSSSADQIAILIENTSGGSLVKNNRVSSNLGNALRIVNAAGSTANPNLVYNNFLQGSGNNRTVYFSNTNHLLFYHNSVWNQGSGAAIEYASSGSNNQLVNNIFQGTNGYALRIGATGAFTTIDYNNLLTMGTFLGRWGNTDTSDLENWKLTSGQDANSLTVDSKFISATDLTPQEEALAVNGTDLTAIVSDDINGVPRFVPVSIGAVQFFSESGRDLALVEISTPSSACLLTDQEQVTVRITNVGSSFAGNISLSYQINGGSVVTEALPASVVLAPGQSYNYTFESQADLSMKGEYSILVSIVEDDENLTNNLLEKSLTHFPEPIVTLTPDTVICKGGGVFLSATGGVSYFWNNGVNSSAQFVYPEVTTTYTVFITDENGCTVERSVTVTVESVPEIFVVGSGEYTNRFVSPEVGTSATEFVFRFKYVEKSGYLPESGFPKLTLRSFLETRELIMEEEDPADQDVTDGKIYRISANNLTEDADWESEIRVKHSEGCEVSSGFLSLPLVSSDLLDVAIFADDILFSDNAPAIGEEFTLTARVRNTSDFPAENFIVSLYDDDVFIDSRTIQFLGAQSITEISFNYSFLTPGYHEVKVVLDDTNVLDEKNELNNFAIRFYALPEGINVTAGLNNSVIYPGGSFTLSGVANYFGLDPSVTPKVSGATVRIVLSDGGEFTTSTNSNGGFWRSFTGPLDLGVYTLSGEVDDGRYIQPFGPYVFEVVEDDREIIPKPDLAASIIMDQKVGRNHFLRTETITGVAKITNRGDAPAENFVFRYTSCEGVIGEVFIPILQPGEFIEYPFVTSILNDDLLNTCNSSLDYCSFTAIADPLNVVEEKSEANNSVNQKYKIYPEKPDLLPSYSASNRISQNLYSYNLEDDYTIWISARNLGGLPVETPFSINVYINDNLADSKLISDPVAVCRNISFYKVTFKFETTEDKVVRIVVDDPLGSGVIDEYDEVNNVTEEFTLKYVPKRPNLVVQDYWFKVEPANPKPGEQFKIKTYFNNSGEIDVIPPFYNSFTQNENGVETVFENQILDTLKIRERRADSIFTSISAYGNNLITYRTDSRSEVIELSEFDNVASAKLCTELYPQVSLNSNSWLGGFQVFTEQFLTVYVRNDGLFEGEDVSVKFYLDDVVIGSTVLDKVPQGGSWVALPYIFTEAGTFTLKVILDEENTIIECNEGNNEFSRQITITTPGPDLKVETQFISPSKLNPDLNEEVNFFVSYENIGVVPAGPFKVRLLVDGIQLGEDVEVSGLAAGEDGTVAMTTSYSSAIGGLKPVEAIVDVLEEQADPNRRNNTAIRNIFVGDAPNLRFAGLLFSNDCPESGEEMTVTAKVVNEGDVGTNSTLKLYYKSGEALDFISEESISVDPRDTIEVSVPIILLSNTFSIYAELSGANPIEYNDLDNTIEQSFCQETVQYALNTSVIGQGIIQREPNLNLYNEGSDLTLTAIPAEGWSFAQWSGDISGNQNPYLFTINQEFNVVAEFTENYRIRLKVTNESCFEAADGRLEVDIFAGLAPYIVEWYKNGELLPDSGTIISSLSAGLYEVRVTDSNSVTLTEQEEIIVGDFQYPIVVIPTNVSVFLDQNGLGSLSIEEINDESFDNCGIKSKFFNDGLSTLEFNCTDVGQTISVDFKVEDTNGNVSVKNFNVTVQDQVKPTITGMPENIEISNDEGVCEAVVSWTEPQAADNCGIESFAADQVNGSVFPVGTTTVTYTATDIHGNIETASFTVTVNDSEKPVITGMPENIEISNDAGDCGAVATWTAPSAADNCEIASLTSDYASGNLFPVGTTTVTYTATDIHGNTETASFTVTVNDSEKPTITNVPSDIIIDNDLNTCGAVVSWAEPQAADNCGIESFAADQVNGSTFPVGTTTVTYTATDIHGNIETASFTVTVNDTEKPTITNVPSDIIIDNDLNTCGAVVSWAEPQAADNCGIESFAADHVNGSVFPVGSTTVTYTATDIHGNTETASFTVTVNDTEKPVITNIPANIEISNDAGDCGAVATWTAPNAADNCEIASLTSDYASGDLFPVGTTTVTYTATDIHGNIETASFTVTVNDTEKPVITNIPANIEISNDAGDCGAVVSWAEPQAADNCGIESFAADQVNGSTFPVGTTTITYTATDIHGNIETASFTVTVNDSEKPVITGMPENIEISNDAGVCEAVVSWAEPQAADNCGIESFSSDQVNGSVFPVGTTTVTYTATDIHGNIETASFTVTVNDSEKPVITGMPENIEISNDEGVCEAVVSWAEPRAADNCGIASLTSDYASGDLFPVGTTTVTYTATDIHGNIETASFTVTVNDSEKPLITNVPSDIIIDNDLNTCGAVVSWTEPQAADNCGIESFSSNQVNGSVFPVGTTTVTYTATDIHGNSETASFTVTVTDNELPVITNVPTNITVNNDAGFCGAVVTWTEPIASD</sequence>
<feature type="non-terminal residue" evidence="3">
    <location>
        <position position="1"/>
    </location>
</feature>
<dbReference type="InterPro" id="IPR012334">
    <property type="entry name" value="Pectin_lyas_fold"/>
</dbReference>
<evidence type="ECO:0000259" key="2">
    <source>
        <dbReference type="PROSITE" id="PS50825"/>
    </source>
</evidence>
<dbReference type="PANTHER" id="PTHR24273:SF32">
    <property type="entry name" value="HYALIN"/>
    <property type="match status" value="1"/>
</dbReference>
<dbReference type="EMBL" id="SPSB01000008">
    <property type="protein sequence ID" value="TFV91931.1"/>
    <property type="molecule type" value="Genomic_DNA"/>
</dbReference>
<dbReference type="Pfam" id="PF13229">
    <property type="entry name" value="Beta_helix"/>
    <property type="match status" value="1"/>
</dbReference>
<dbReference type="OrthoDB" id="599464at2"/>
<gene>
    <name evidence="3" type="ORF">E4S40_17000</name>
</gene>
<dbReference type="Gene3D" id="2.160.20.10">
    <property type="entry name" value="Single-stranded right-handed beta-helix, Pectin lyase-like"/>
    <property type="match status" value="1"/>
</dbReference>
<dbReference type="Pfam" id="PF18998">
    <property type="entry name" value="Flg_new_2"/>
    <property type="match status" value="1"/>
</dbReference>
<dbReference type="InterPro" id="IPR013783">
    <property type="entry name" value="Ig-like_fold"/>
</dbReference>
<evidence type="ECO:0000256" key="1">
    <source>
        <dbReference type="ARBA" id="ARBA00022737"/>
    </source>
</evidence>
<keyword evidence="4" id="KW-1185">Reference proteome</keyword>
<feature type="domain" description="HYR" evidence="2">
    <location>
        <begin position="2364"/>
        <end position="2442"/>
    </location>
</feature>
<dbReference type="InterPro" id="IPR039448">
    <property type="entry name" value="Beta_helix"/>
</dbReference>
<feature type="domain" description="HYR" evidence="2">
    <location>
        <begin position="2202"/>
        <end position="2280"/>
    </location>
</feature>
<dbReference type="PROSITE" id="PS50825">
    <property type="entry name" value="HYR"/>
    <property type="match status" value="9"/>
</dbReference>
<dbReference type="InterPro" id="IPR006626">
    <property type="entry name" value="PbH1"/>
</dbReference>
<feature type="domain" description="HYR" evidence="2">
    <location>
        <begin position="2526"/>
        <end position="2604"/>
    </location>
</feature>
<dbReference type="SMART" id="SM00710">
    <property type="entry name" value="PbH1"/>
    <property type="match status" value="7"/>
</dbReference>
<keyword evidence="1" id="KW-0677">Repeat</keyword>
<dbReference type="InterPro" id="IPR044060">
    <property type="entry name" value="Bacterial_rp_domain"/>
</dbReference>